<name>A0A815XVM0_9BILA</name>
<comment type="caution">
    <text evidence="1">The sequence shown here is derived from an EMBL/GenBank/DDBJ whole genome shotgun (WGS) entry which is preliminary data.</text>
</comment>
<dbReference type="EMBL" id="CAJNOW010009438">
    <property type="protein sequence ID" value="CAF1563187.1"/>
    <property type="molecule type" value="Genomic_DNA"/>
</dbReference>
<organism evidence="1 2">
    <name type="scientific">Rotaria magnacalcarata</name>
    <dbReference type="NCBI Taxonomy" id="392030"/>
    <lineage>
        <taxon>Eukaryota</taxon>
        <taxon>Metazoa</taxon>
        <taxon>Spiralia</taxon>
        <taxon>Gnathifera</taxon>
        <taxon>Rotifera</taxon>
        <taxon>Eurotatoria</taxon>
        <taxon>Bdelloidea</taxon>
        <taxon>Philodinida</taxon>
        <taxon>Philodinidae</taxon>
        <taxon>Rotaria</taxon>
    </lineage>
</organism>
<dbReference type="AlphaFoldDB" id="A0A815XVM0"/>
<dbReference type="Proteomes" id="UP000663834">
    <property type="component" value="Unassembled WGS sequence"/>
</dbReference>
<proteinExistence type="predicted"/>
<evidence type="ECO:0000313" key="1">
    <source>
        <dbReference type="EMBL" id="CAF1563187.1"/>
    </source>
</evidence>
<evidence type="ECO:0000313" key="2">
    <source>
        <dbReference type="Proteomes" id="UP000663834"/>
    </source>
</evidence>
<dbReference type="OrthoDB" id="10003703at2759"/>
<accession>A0A815XVM0</accession>
<gene>
    <name evidence="1" type="ORF">KQP761_LOCUS18538</name>
</gene>
<sequence length="135" mass="15479">MTTKTTITLSPIKRCYTSPNLKKRRITSISTYREYQTNVSLTLPCMILSSTAISVCCEQQNISTHNLPDLLNDIFFEQQRRETINTIVTILRKVGDQIDDHLRTTNSSSSSSDHRFGQRTIKLINCLSHSLRFLL</sequence>
<protein>
    <submittedName>
        <fullName evidence="1">Uncharacterized protein</fullName>
    </submittedName>
</protein>
<reference evidence="1" key="1">
    <citation type="submission" date="2021-02" db="EMBL/GenBank/DDBJ databases">
        <authorList>
            <person name="Nowell W R."/>
        </authorList>
    </citation>
    <scope>NUCLEOTIDE SEQUENCE</scope>
</reference>